<protein>
    <submittedName>
        <fullName evidence="1">Uncharacterized protein</fullName>
    </submittedName>
</protein>
<accession>A0ABS4IEU4</accession>
<organism evidence="1 2">
    <name type="scientific">Virgibacillus natechei</name>
    <dbReference type="NCBI Taxonomy" id="1216297"/>
    <lineage>
        <taxon>Bacteria</taxon>
        <taxon>Bacillati</taxon>
        <taxon>Bacillota</taxon>
        <taxon>Bacilli</taxon>
        <taxon>Bacillales</taxon>
        <taxon>Bacillaceae</taxon>
        <taxon>Virgibacillus</taxon>
    </lineage>
</organism>
<sequence length="95" mass="10957">MRLHIIQSVTLPLHSQSNYPLASLYAEVQLNNCFNEKIVKEKIKYLFLYFRAKFKEVNYNGTVATSYYQEPNAVPTIINRMNNTTIKAKSPPCAL</sequence>
<reference evidence="1 2" key="1">
    <citation type="submission" date="2021-03" db="EMBL/GenBank/DDBJ databases">
        <title>Genomic Encyclopedia of Type Strains, Phase IV (KMG-IV): sequencing the most valuable type-strain genomes for metagenomic binning, comparative biology and taxonomic classification.</title>
        <authorList>
            <person name="Goeker M."/>
        </authorList>
    </citation>
    <scope>NUCLEOTIDE SEQUENCE [LARGE SCALE GENOMIC DNA]</scope>
    <source>
        <strain evidence="1 2">DSM 25609</strain>
    </source>
</reference>
<evidence type="ECO:0000313" key="1">
    <source>
        <dbReference type="EMBL" id="MBP1969140.1"/>
    </source>
</evidence>
<dbReference type="EMBL" id="JAGGKX010000004">
    <property type="protein sequence ID" value="MBP1969140.1"/>
    <property type="molecule type" value="Genomic_DNA"/>
</dbReference>
<evidence type="ECO:0000313" key="2">
    <source>
        <dbReference type="Proteomes" id="UP001519345"/>
    </source>
</evidence>
<name>A0ABS4IEU4_9BACI</name>
<gene>
    <name evidence="1" type="ORF">J2Z83_001243</name>
</gene>
<proteinExistence type="predicted"/>
<dbReference type="Proteomes" id="UP001519345">
    <property type="component" value="Unassembled WGS sequence"/>
</dbReference>
<comment type="caution">
    <text evidence="1">The sequence shown here is derived from an EMBL/GenBank/DDBJ whole genome shotgun (WGS) entry which is preliminary data.</text>
</comment>
<keyword evidence="2" id="KW-1185">Reference proteome</keyword>